<name>A0A1S2VK48_9BACT</name>
<dbReference type="PANTHER" id="PTHR48094:SF11">
    <property type="entry name" value="GLUTATHIONE-INDEPENDENT GLYOXALASE HSP31-RELATED"/>
    <property type="match status" value="1"/>
</dbReference>
<dbReference type="PANTHER" id="PTHR48094">
    <property type="entry name" value="PROTEIN/NUCLEIC ACID DEGLYCASE DJ-1-RELATED"/>
    <property type="match status" value="1"/>
</dbReference>
<dbReference type="SUPFAM" id="SSF52317">
    <property type="entry name" value="Class I glutamine amidotransferase-like"/>
    <property type="match status" value="1"/>
</dbReference>
<evidence type="ECO:0000313" key="6">
    <source>
        <dbReference type="Proteomes" id="UP000181790"/>
    </source>
</evidence>
<keyword evidence="5" id="KW-0808">Transferase</keyword>
<evidence type="ECO:0000256" key="1">
    <source>
        <dbReference type="ARBA" id="ARBA00023016"/>
    </source>
</evidence>
<evidence type="ECO:0000259" key="4">
    <source>
        <dbReference type="Pfam" id="PF01965"/>
    </source>
</evidence>
<comment type="similarity">
    <text evidence="3">Belongs to the peptidase C56 family. HSP31-like subfamily.</text>
</comment>
<comment type="caution">
    <text evidence="5">The sequence shown here is derived from an EMBL/GenBank/DDBJ whole genome shotgun (WGS) entry which is preliminary data.</text>
</comment>
<dbReference type="InterPro" id="IPR029062">
    <property type="entry name" value="Class_I_gatase-like"/>
</dbReference>
<dbReference type="GO" id="GO:0019172">
    <property type="term" value="F:glyoxalase III activity"/>
    <property type="evidence" value="ECO:0007669"/>
    <property type="project" value="TreeGrafter"/>
</dbReference>
<dbReference type="AlphaFoldDB" id="A0A1S2VK48"/>
<keyword evidence="5" id="KW-0315">Glutamine amidotransferase</keyword>
<keyword evidence="1" id="KW-0346">Stress response</keyword>
<organism evidence="5 6">
    <name type="scientific">Arsenicibacter rosenii</name>
    <dbReference type="NCBI Taxonomy" id="1750698"/>
    <lineage>
        <taxon>Bacteria</taxon>
        <taxon>Pseudomonadati</taxon>
        <taxon>Bacteroidota</taxon>
        <taxon>Cytophagia</taxon>
        <taxon>Cytophagales</taxon>
        <taxon>Spirosomataceae</taxon>
        <taxon>Arsenicibacter</taxon>
    </lineage>
</organism>
<dbReference type="OrthoDB" id="9792284at2"/>
<dbReference type="GO" id="GO:0016740">
    <property type="term" value="F:transferase activity"/>
    <property type="evidence" value="ECO:0007669"/>
    <property type="project" value="UniProtKB-KW"/>
</dbReference>
<keyword evidence="6" id="KW-1185">Reference proteome</keyword>
<accession>A0A1S2VK48</accession>
<evidence type="ECO:0000256" key="3">
    <source>
        <dbReference type="ARBA" id="ARBA00038493"/>
    </source>
</evidence>
<evidence type="ECO:0000256" key="2">
    <source>
        <dbReference type="ARBA" id="ARBA00023239"/>
    </source>
</evidence>
<sequence>MRALLVCTNHTDYPTKPEKTGLWLSELTHFYDEIADRNILIDIASPAGGPIPIDERSLKRNDNTNDKWYHSAILRPKLDNSLRLDSIDPQAYKLIYLTGGHGTMWDFPENTRLQEIVRQIYEQGGMIAAVCHGVAGLLNVCLSDGTTLLHDRQITGFSNMEEKLVGLKEEVPFLLEDALKAKSALYSKSFLPFLPHIEVDERIVTGQNPLSARKVGRKVVEEMFDK</sequence>
<evidence type="ECO:0000313" key="5">
    <source>
        <dbReference type="EMBL" id="OIN59129.1"/>
    </source>
</evidence>
<keyword evidence="2" id="KW-0456">Lyase</keyword>
<proteinExistence type="inferred from homology"/>
<feature type="domain" description="DJ-1/PfpI" evidence="4">
    <location>
        <begin position="84"/>
        <end position="222"/>
    </location>
</feature>
<dbReference type="InterPro" id="IPR002818">
    <property type="entry name" value="DJ-1/PfpI"/>
</dbReference>
<dbReference type="Pfam" id="PF01965">
    <property type="entry name" value="DJ-1_PfpI"/>
    <property type="match status" value="1"/>
</dbReference>
<dbReference type="Gene3D" id="3.40.50.880">
    <property type="match status" value="1"/>
</dbReference>
<reference evidence="5 6" key="1">
    <citation type="submission" date="2016-10" db="EMBL/GenBank/DDBJ databases">
        <title>Arsenicibacter rosenii gen. nov., sp. nov., an efficient arsenic-methylating bacterium isolated from an arsenic-contaminated paddy soil.</title>
        <authorList>
            <person name="Huang K."/>
        </authorList>
    </citation>
    <scope>NUCLEOTIDE SEQUENCE [LARGE SCALE GENOMIC DNA]</scope>
    <source>
        <strain evidence="5 6">SM-1</strain>
    </source>
</reference>
<dbReference type="GO" id="GO:0019243">
    <property type="term" value="P:methylglyoxal catabolic process to D-lactate via S-lactoyl-glutathione"/>
    <property type="evidence" value="ECO:0007669"/>
    <property type="project" value="TreeGrafter"/>
</dbReference>
<gene>
    <name evidence="5" type="ORF">BLX24_12430</name>
</gene>
<dbReference type="Proteomes" id="UP000181790">
    <property type="component" value="Unassembled WGS sequence"/>
</dbReference>
<dbReference type="EMBL" id="MORL01000005">
    <property type="protein sequence ID" value="OIN59129.1"/>
    <property type="molecule type" value="Genomic_DNA"/>
</dbReference>
<dbReference type="GO" id="GO:0005737">
    <property type="term" value="C:cytoplasm"/>
    <property type="evidence" value="ECO:0007669"/>
    <property type="project" value="TreeGrafter"/>
</dbReference>
<dbReference type="InterPro" id="IPR050325">
    <property type="entry name" value="Prot/Nucl_acid_deglycase"/>
</dbReference>
<protein>
    <submittedName>
        <fullName evidence="5">Type 1 glutamine amidotransferase domain-containing protein</fullName>
    </submittedName>
</protein>
<dbReference type="CDD" id="cd03141">
    <property type="entry name" value="GATase1_Hsp31_like"/>
    <property type="match status" value="1"/>
</dbReference>